<dbReference type="EMBL" id="ASGP02000001">
    <property type="protein sequence ID" value="KAH9526418.1"/>
    <property type="molecule type" value="Genomic_DNA"/>
</dbReference>
<organism evidence="1 2">
    <name type="scientific">Dermatophagoides farinae</name>
    <name type="common">American house dust mite</name>
    <dbReference type="NCBI Taxonomy" id="6954"/>
    <lineage>
        <taxon>Eukaryota</taxon>
        <taxon>Metazoa</taxon>
        <taxon>Ecdysozoa</taxon>
        <taxon>Arthropoda</taxon>
        <taxon>Chelicerata</taxon>
        <taxon>Arachnida</taxon>
        <taxon>Acari</taxon>
        <taxon>Acariformes</taxon>
        <taxon>Sarcoptiformes</taxon>
        <taxon>Astigmata</taxon>
        <taxon>Psoroptidia</taxon>
        <taxon>Analgoidea</taxon>
        <taxon>Pyroglyphidae</taxon>
        <taxon>Dermatophagoidinae</taxon>
        <taxon>Dermatophagoides</taxon>
    </lineage>
</organism>
<dbReference type="Proteomes" id="UP000790347">
    <property type="component" value="Unassembled WGS sequence"/>
</dbReference>
<evidence type="ECO:0000313" key="1">
    <source>
        <dbReference type="EMBL" id="KAH9526418.1"/>
    </source>
</evidence>
<reference evidence="1" key="1">
    <citation type="submission" date="2013-05" db="EMBL/GenBank/DDBJ databases">
        <authorList>
            <person name="Yim A.K.Y."/>
            <person name="Chan T.F."/>
            <person name="Ji K.M."/>
            <person name="Liu X.Y."/>
            <person name="Zhou J.W."/>
            <person name="Li R.Q."/>
            <person name="Yang K.Y."/>
            <person name="Li J."/>
            <person name="Li M."/>
            <person name="Law P.T.W."/>
            <person name="Wu Y.L."/>
            <person name="Cai Z.L."/>
            <person name="Qin H."/>
            <person name="Bao Y."/>
            <person name="Leung R.K.K."/>
            <person name="Ng P.K.S."/>
            <person name="Zou J."/>
            <person name="Zhong X.J."/>
            <person name="Ran P.X."/>
            <person name="Zhong N.S."/>
            <person name="Liu Z.G."/>
            <person name="Tsui S.K.W."/>
        </authorList>
    </citation>
    <scope>NUCLEOTIDE SEQUENCE</scope>
    <source>
        <strain evidence="1">Derf</strain>
        <tissue evidence="1">Whole organism</tissue>
    </source>
</reference>
<proteinExistence type="predicted"/>
<reference evidence="1" key="2">
    <citation type="journal article" date="2022" name="Res Sq">
        <title>Comparative Genomics Reveals Insights into the Divergent Evolution of Astigmatic Mites and Household Pest Adaptations.</title>
        <authorList>
            <person name="Xiong Q."/>
            <person name="Wan A.T.-Y."/>
            <person name="Liu X.-Y."/>
            <person name="Fung C.S.-H."/>
            <person name="Xiao X."/>
            <person name="Malainual N."/>
            <person name="Hou J."/>
            <person name="Wang L."/>
            <person name="Wang M."/>
            <person name="Yang K."/>
            <person name="Cui Y."/>
            <person name="Leung E."/>
            <person name="Nong W."/>
            <person name="Shin S.-K."/>
            <person name="Au S."/>
            <person name="Jeong K.Y."/>
            <person name="Chew F.T."/>
            <person name="Hui J."/>
            <person name="Leung T.F."/>
            <person name="Tungtrongchitr A."/>
            <person name="Zhong N."/>
            <person name="Liu Z."/>
            <person name="Tsui S."/>
        </authorList>
    </citation>
    <scope>NUCLEOTIDE SEQUENCE</scope>
    <source>
        <strain evidence="1">Derf</strain>
        <tissue evidence="1">Whole organism</tissue>
    </source>
</reference>
<gene>
    <name evidence="1" type="ORF">DERF_000514</name>
</gene>
<protein>
    <submittedName>
        <fullName evidence="1">Uncharacterized protein</fullName>
    </submittedName>
</protein>
<comment type="caution">
    <text evidence="1">The sequence shown here is derived from an EMBL/GenBank/DDBJ whole genome shotgun (WGS) entry which is preliminary data.</text>
</comment>
<name>A0A922L8Q4_DERFA</name>
<accession>A0A922L8Q4</accession>
<keyword evidence="2" id="KW-1185">Reference proteome</keyword>
<dbReference type="AlphaFoldDB" id="A0A922L8Q4"/>
<sequence>MFKHYRYSLFTTQCHKLLCLVNIIIILVLLINVHTSHQAPIQSESKSIINSETSIIKFDSMDDLKKYCHYICWKHPSYGGEICHCDSSPMIKAHHSLN</sequence>
<evidence type="ECO:0000313" key="2">
    <source>
        <dbReference type="Proteomes" id="UP000790347"/>
    </source>
</evidence>